<keyword evidence="4" id="KW-1185">Reference proteome</keyword>
<evidence type="ECO:0000313" key="3">
    <source>
        <dbReference type="EMBL" id="WFS23629.1"/>
    </source>
</evidence>
<sequence>MTRHILPMRGSIRSNDCGYPFFKTRRQAMAASDQTQPAPINLAPWEIKRSSYPLRDRWLTVRADDCVTSEGVEIAPYYVLEYSDWVQVVAIDTEDNILLLRQYRHALGRISLELPGGAIDAKDGSPVQAAQRELREETGFSAAEWLPVASLSPNPATHTNLCHIVLALGIECNALPDDNPTERTEIVRVPIREAIRMMLAGEMIQAIHVAALTLALNKAGKWIV</sequence>
<accession>A0ABY8IKL5</accession>
<keyword evidence="1 3" id="KW-0378">Hydrolase</keyword>
<dbReference type="PROSITE" id="PS51462">
    <property type="entry name" value="NUDIX"/>
    <property type="match status" value="1"/>
</dbReference>
<reference evidence="3" key="1">
    <citation type="journal article" date="2019" name="Phytopathology">
        <title>A Novel Group of Rhizobium tumorigenes-Like Agrobacteria Associated with Crown Gall Disease of Rhododendron and Blueberry.</title>
        <authorList>
            <person name="Kuzmanovic N."/>
            <person name="Behrens P."/>
            <person name="Idczak E."/>
            <person name="Wagner S."/>
            <person name="Gotz M."/>
            <person name="Sproer C."/>
            <person name="Bunk B."/>
            <person name="Overmann J."/>
            <person name="Smalla K."/>
        </authorList>
    </citation>
    <scope>NUCLEOTIDE SEQUENCE</scope>
    <source>
        <strain evidence="3">Rho-6.2</strain>
    </source>
</reference>
<reference evidence="3" key="2">
    <citation type="journal article" date="2023" name="MicrobiologyOpen">
        <title>Genomics of the tumorigenes clade of the family Rhizobiaceae and description of Rhizobium rhododendri sp. nov.</title>
        <authorList>
            <person name="Kuzmanovic N."/>
            <person name="diCenzo G.C."/>
            <person name="Bunk B."/>
            <person name="Sproeer C."/>
            <person name="Fruehling A."/>
            <person name="Neumann-Schaal M."/>
            <person name="Overmann J."/>
            <person name="Smalla K."/>
        </authorList>
    </citation>
    <scope>NUCLEOTIDE SEQUENCE</scope>
    <source>
        <strain evidence="3">Rho-6.2</strain>
    </source>
</reference>
<evidence type="ECO:0000313" key="4">
    <source>
        <dbReference type="Proteomes" id="UP000318939"/>
    </source>
</evidence>
<evidence type="ECO:0000259" key="2">
    <source>
        <dbReference type="PROSITE" id="PS51462"/>
    </source>
</evidence>
<feature type="domain" description="Nudix hydrolase" evidence="2">
    <location>
        <begin position="81"/>
        <end position="211"/>
    </location>
</feature>
<name>A0ABY8IKL5_9HYPH</name>
<dbReference type="EMBL" id="CP117267">
    <property type="protein sequence ID" value="WFS23629.1"/>
    <property type="molecule type" value="Genomic_DNA"/>
</dbReference>
<gene>
    <name evidence="3" type="ORF">PR018_03650</name>
</gene>
<dbReference type="InterPro" id="IPR000086">
    <property type="entry name" value="NUDIX_hydrolase_dom"/>
</dbReference>
<dbReference type="Gene3D" id="3.90.79.10">
    <property type="entry name" value="Nucleoside Triphosphate Pyrophosphohydrolase"/>
    <property type="match status" value="1"/>
</dbReference>
<dbReference type="InterPro" id="IPR015797">
    <property type="entry name" value="NUDIX_hydrolase-like_dom_sf"/>
</dbReference>
<evidence type="ECO:0000256" key="1">
    <source>
        <dbReference type="ARBA" id="ARBA00022801"/>
    </source>
</evidence>
<dbReference type="PANTHER" id="PTHR11839">
    <property type="entry name" value="UDP/ADP-SUGAR PYROPHOSPHATASE"/>
    <property type="match status" value="1"/>
</dbReference>
<dbReference type="Pfam" id="PF00293">
    <property type="entry name" value="NUDIX"/>
    <property type="match status" value="1"/>
</dbReference>
<dbReference type="PANTHER" id="PTHR11839:SF1">
    <property type="entry name" value="ADP-SUGAR PYROPHOSPHATASE"/>
    <property type="match status" value="1"/>
</dbReference>
<dbReference type="GO" id="GO:0016787">
    <property type="term" value="F:hydrolase activity"/>
    <property type="evidence" value="ECO:0007669"/>
    <property type="project" value="UniProtKB-KW"/>
</dbReference>
<dbReference type="SUPFAM" id="SSF55811">
    <property type="entry name" value="Nudix"/>
    <property type="match status" value="1"/>
</dbReference>
<organism evidence="3 4">
    <name type="scientific">Rhizobium rhododendri</name>
    <dbReference type="NCBI Taxonomy" id="2506430"/>
    <lineage>
        <taxon>Bacteria</taxon>
        <taxon>Pseudomonadati</taxon>
        <taxon>Pseudomonadota</taxon>
        <taxon>Alphaproteobacteria</taxon>
        <taxon>Hyphomicrobiales</taxon>
        <taxon>Rhizobiaceae</taxon>
        <taxon>Rhizobium/Agrobacterium group</taxon>
        <taxon>Rhizobium</taxon>
    </lineage>
</organism>
<dbReference type="Proteomes" id="UP000318939">
    <property type="component" value="Chromosome"/>
</dbReference>
<proteinExistence type="predicted"/>
<dbReference type="RefSeq" id="WP_279621404.1">
    <property type="nucleotide sequence ID" value="NZ_CP117267.1"/>
</dbReference>
<dbReference type="CDD" id="cd03424">
    <property type="entry name" value="NUDIX_ADPRase_Nudt5_UGPPase_Nudt14"/>
    <property type="match status" value="1"/>
</dbReference>
<protein>
    <submittedName>
        <fullName evidence="3">NUDIX hydrolase</fullName>
    </submittedName>
</protein>